<name>A0ABS4TAZ6_9PSEU</name>
<keyword evidence="3" id="KW-1185">Reference proteome</keyword>
<dbReference type="InterPro" id="IPR035897">
    <property type="entry name" value="Toll_tir_struct_dom_sf"/>
</dbReference>
<evidence type="ECO:0000313" key="3">
    <source>
        <dbReference type="Proteomes" id="UP001519332"/>
    </source>
</evidence>
<evidence type="ECO:0000313" key="2">
    <source>
        <dbReference type="EMBL" id="MBP2321584.1"/>
    </source>
</evidence>
<protein>
    <recommendedName>
        <fullName evidence="1">TIR domain-containing protein</fullName>
    </recommendedName>
</protein>
<dbReference type="Proteomes" id="UP001519332">
    <property type="component" value="Unassembled WGS sequence"/>
</dbReference>
<organism evidence="2 3">
    <name type="scientific">Kibdelosporangium banguiense</name>
    <dbReference type="NCBI Taxonomy" id="1365924"/>
    <lineage>
        <taxon>Bacteria</taxon>
        <taxon>Bacillati</taxon>
        <taxon>Actinomycetota</taxon>
        <taxon>Actinomycetes</taxon>
        <taxon>Pseudonocardiales</taxon>
        <taxon>Pseudonocardiaceae</taxon>
        <taxon>Kibdelosporangium</taxon>
    </lineage>
</organism>
<dbReference type="RefSeq" id="WP_209636536.1">
    <property type="nucleotide sequence ID" value="NZ_JAGINW010000001.1"/>
</dbReference>
<feature type="domain" description="TIR" evidence="1">
    <location>
        <begin position="1"/>
        <end position="152"/>
    </location>
</feature>
<dbReference type="PROSITE" id="PS50104">
    <property type="entry name" value="TIR"/>
    <property type="match status" value="1"/>
</dbReference>
<dbReference type="InterPro" id="IPR000157">
    <property type="entry name" value="TIR_dom"/>
</dbReference>
<dbReference type="SUPFAM" id="SSF52200">
    <property type="entry name" value="Toll/Interleukin receptor TIR domain"/>
    <property type="match status" value="1"/>
</dbReference>
<proteinExistence type="predicted"/>
<evidence type="ECO:0000259" key="1">
    <source>
        <dbReference type="PROSITE" id="PS50104"/>
    </source>
</evidence>
<gene>
    <name evidence="2" type="ORF">JOF56_001969</name>
</gene>
<dbReference type="Gene3D" id="3.40.50.10140">
    <property type="entry name" value="Toll/interleukin-1 receptor homology (TIR) domain"/>
    <property type="match status" value="1"/>
</dbReference>
<dbReference type="EMBL" id="JAGINW010000001">
    <property type="protein sequence ID" value="MBP2321584.1"/>
    <property type="molecule type" value="Genomic_DNA"/>
</dbReference>
<comment type="caution">
    <text evidence="2">The sequence shown here is derived from an EMBL/GenBank/DDBJ whole genome shotgun (WGS) entry which is preliminary data.</text>
</comment>
<accession>A0ABS4TAZ6</accession>
<dbReference type="Pfam" id="PF13676">
    <property type="entry name" value="TIR_2"/>
    <property type="match status" value="1"/>
</dbReference>
<sequence length="443" mass="49350">MGGVFVNYRTGDGDWAATFISRELAAEFGSANVFFASKSIRVGEDFVIRILDRLRQCEVFLAVIGPRWLTATDRNGRPRLDNPEDWVRREILAAFRGGLRVIPVFLDGTPALNEADLPDDIKMLARCQYLRLHHRNDDRDIARVLDELTEILSAREAPADAATLFKKALADRDQAAAVRDIFQDTTSQTLEALREARYPVSMPLMADREVPAALAERIESYQDDMAQLLRFAVLGVASGISDYDALWVRAVERLLNRAGRRSRGGPWAAAEAYPTLLLSYVIGIASAASGRDEVAYRSLVQATVTASGTPAIQALALRNVIDPKYVAEFPEWNGVRHYHALSRHVRVTLRPFFAELLDDHEYEAAFEEYEYLRTLLELHDMAFSSLGEFAFQLSKGQSNVHKRMTARLTAESAALKAGAFDGAVANVTTARHQLDASIQGRYS</sequence>
<reference evidence="2 3" key="1">
    <citation type="submission" date="2021-03" db="EMBL/GenBank/DDBJ databases">
        <title>Sequencing the genomes of 1000 actinobacteria strains.</title>
        <authorList>
            <person name="Klenk H.-P."/>
        </authorList>
    </citation>
    <scope>NUCLEOTIDE SEQUENCE [LARGE SCALE GENOMIC DNA]</scope>
    <source>
        <strain evidence="2 3">DSM 46670</strain>
    </source>
</reference>